<keyword evidence="8" id="KW-1185">Reference proteome</keyword>
<evidence type="ECO:0000256" key="5">
    <source>
        <dbReference type="ARBA" id="ARBA00023049"/>
    </source>
</evidence>
<dbReference type="PANTHER" id="PTHR30471">
    <property type="entry name" value="DNA REPAIR PROTEIN RADC"/>
    <property type="match status" value="1"/>
</dbReference>
<feature type="domain" description="MPN" evidence="6">
    <location>
        <begin position="9"/>
        <end position="133"/>
    </location>
</feature>
<evidence type="ECO:0000313" key="7">
    <source>
        <dbReference type="EMBL" id="MCH8614742.1"/>
    </source>
</evidence>
<name>A0ABS9VIE6_9SPHN</name>
<evidence type="ECO:0000313" key="8">
    <source>
        <dbReference type="Proteomes" id="UP001203058"/>
    </source>
</evidence>
<keyword evidence="5" id="KW-0482">Metalloprotease</keyword>
<dbReference type="RefSeq" id="WP_241445300.1">
    <property type="nucleotide sequence ID" value="NZ_JAKZHW010000001.1"/>
</dbReference>
<comment type="caution">
    <text evidence="7">The sequence shown here is derived from an EMBL/GenBank/DDBJ whole genome shotgun (WGS) entry which is preliminary data.</text>
</comment>
<dbReference type="PROSITE" id="PS01302">
    <property type="entry name" value="UPF0758"/>
    <property type="match status" value="1"/>
</dbReference>
<sequence length="133" mass="14189">MRFQRAEPLKLEGFAAARAFFASCFGESDPACEVLWVAHLDRAANCLHLASKVGDECASSLPVRTIIADALRRGSSGLLLAHNHPSGDPRPSLSDCLATRHLACAAQAIDCRLIDHLVFGGGECTSFRSLGLL</sequence>
<protein>
    <submittedName>
        <fullName evidence="7">DNA repair protein</fullName>
    </submittedName>
</protein>
<evidence type="ECO:0000256" key="3">
    <source>
        <dbReference type="ARBA" id="ARBA00022801"/>
    </source>
</evidence>
<dbReference type="Gene3D" id="3.40.140.10">
    <property type="entry name" value="Cytidine Deaminase, domain 2"/>
    <property type="match status" value="1"/>
</dbReference>
<evidence type="ECO:0000256" key="4">
    <source>
        <dbReference type="ARBA" id="ARBA00022833"/>
    </source>
</evidence>
<evidence type="ECO:0000256" key="2">
    <source>
        <dbReference type="ARBA" id="ARBA00022723"/>
    </source>
</evidence>
<dbReference type="InterPro" id="IPR037518">
    <property type="entry name" value="MPN"/>
</dbReference>
<keyword evidence="2" id="KW-0479">Metal-binding</keyword>
<dbReference type="EMBL" id="JAKZHW010000001">
    <property type="protein sequence ID" value="MCH8614742.1"/>
    <property type="molecule type" value="Genomic_DNA"/>
</dbReference>
<accession>A0ABS9VIE6</accession>
<dbReference type="Proteomes" id="UP001203058">
    <property type="component" value="Unassembled WGS sequence"/>
</dbReference>
<organism evidence="7 8">
    <name type="scientific">Sphingomonas telluris</name>
    <dbReference type="NCBI Taxonomy" id="2907998"/>
    <lineage>
        <taxon>Bacteria</taxon>
        <taxon>Pseudomonadati</taxon>
        <taxon>Pseudomonadota</taxon>
        <taxon>Alphaproteobacteria</taxon>
        <taxon>Sphingomonadales</taxon>
        <taxon>Sphingomonadaceae</taxon>
        <taxon>Sphingomonas</taxon>
    </lineage>
</organism>
<dbReference type="InterPro" id="IPR001405">
    <property type="entry name" value="UPF0758"/>
</dbReference>
<reference evidence="7 8" key="1">
    <citation type="submission" date="2022-03" db="EMBL/GenBank/DDBJ databases">
        <authorList>
            <person name="Jo J.-H."/>
            <person name="Im W.-T."/>
        </authorList>
    </citation>
    <scope>NUCLEOTIDE SEQUENCE [LARGE SCALE GENOMIC DNA]</scope>
    <source>
        <strain evidence="7 8">SM33</strain>
    </source>
</reference>
<dbReference type="InterPro" id="IPR020891">
    <property type="entry name" value="UPF0758_CS"/>
</dbReference>
<dbReference type="InterPro" id="IPR025657">
    <property type="entry name" value="RadC_JAB"/>
</dbReference>
<dbReference type="Pfam" id="PF04002">
    <property type="entry name" value="RadC"/>
    <property type="match status" value="1"/>
</dbReference>
<proteinExistence type="predicted"/>
<keyword evidence="4" id="KW-0862">Zinc</keyword>
<evidence type="ECO:0000256" key="1">
    <source>
        <dbReference type="ARBA" id="ARBA00022670"/>
    </source>
</evidence>
<gene>
    <name evidence="7" type="ORF">LZ016_01290</name>
</gene>
<dbReference type="PANTHER" id="PTHR30471:SF3">
    <property type="entry name" value="UPF0758 PROTEIN YEES-RELATED"/>
    <property type="match status" value="1"/>
</dbReference>
<keyword evidence="1" id="KW-0645">Protease</keyword>
<evidence type="ECO:0000259" key="6">
    <source>
        <dbReference type="PROSITE" id="PS50249"/>
    </source>
</evidence>
<dbReference type="PROSITE" id="PS50249">
    <property type="entry name" value="MPN"/>
    <property type="match status" value="1"/>
</dbReference>
<keyword evidence="3" id="KW-0378">Hydrolase</keyword>